<dbReference type="PROSITE" id="PS51257">
    <property type="entry name" value="PROKAR_LIPOPROTEIN"/>
    <property type="match status" value="1"/>
</dbReference>
<dbReference type="AlphaFoldDB" id="A0A926DG84"/>
<reference evidence="2" key="1">
    <citation type="submission" date="2020-08" db="EMBL/GenBank/DDBJ databases">
        <title>Genome public.</title>
        <authorList>
            <person name="Liu C."/>
            <person name="Sun Q."/>
        </authorList>
    </citation>
    <scope>NUCLEOTIDE SEQUENCE</scope>
    <source>
        <strain evidence="2">BX7</strain>
    </source>
</reference>
<feature type="signal peptide" evidence="1">
    <location>
        <begin position="1"/>
        <end position="23"/>
    </location>
</feature>
<comment type="caution">
    <text evidence="2">The sequence shown here is derived from an EMBL/GenBank/DDBJ whole genome shotgun (WGS) entry which is preliminary data.</text>
</comment>
<accession>A0A926DG84</accession>
<evidence type="ECO:0000313" key="3">
    <source>
        <dbReference type="Proteomes" id="UP000620366"/>
    </source>
</evidence>
<feature type="chain" id="PRO_5038526289" description="Lipoprotein" evidence="1">
    <location>
        <begin position="24"/>
        <end position="281"/>
    </location>
</feature>
<protein>
    <recommendedName>
        <fullName evidence="4">Lipoprotein</fullName>
    </recommendedName>
</protein>
<sequence>MPRGLRLFALTMAVALALGGCSAQRGDALVIEQAAGELLRAGENEPGRVFDVTLDGRMRQTKLPLLYDDGEVSFYAVFEERGVAAVCGRTVSYLPEIEHGEPHWKMFQMECHDYDGDGENEYAAWGMDGVPQYSQLWMLERDGESLTLAAHLNSVGYYRVFQRGGELSVTALPGEEGSAVRTLTTRRDGQEITAEIDFSGSADCGEEKPIWEWEFEVGPADSLRFRLEEDGTMTVEQPVACMQTEWPSSVLEYAAALRGEVKYRGGAFEVGSLRLEQADTP</sequence>
<evidence type="ECO:0000313" key="2">
    <source>
        <dbReference type="EMBL" id="MBC8537247.1"/>
    </source>
</evidence>
<name>A0A926DG84_9FIRM</name>
<dbReference type="Proteomes" id="UP000620366">
    <property type="component" value="Unassembled WGS sequence"/>
</dbReference>
<evidence type="ECO:0000256" key="1">
    <source>
        <dbReference type="SAM" id="SignalP"/>
    </source>
</evidence>
<organism evidence="2 3">
    <name type="scientific">Feifania hominis</name>
    <dbReference type="NCBI Taxonomy" id="2763660"/>
    <lineage>
        <taxon>Bacteria</taxon>
        <taxon>Bacillati</taxon>
        <taxon>Bacillota</taxon>
        <taxon>Clostridia</taxon>
        <taxon>Eubacteriales</taxon>
        <taxon>Feifaniaceae</taxon>
        <taxon>Feifania</taxon>
    </lineage>
</organism>
<gene>
    <name evidence="2" type="ORF">H8695_11165</name>
</gene>
<keyword evidence="3" id="KW-1185">Reference proteome</keyword>
<proteinExistence type="predicted"/>
<evidence type="ECO:0008006" key="4">
    <source>
        <dbReference type="Google" id="ProtNLM"/>
    </source>
</evidence>
<dbReference type="EMBL" id="JACRSP010000006">
    <property type="protein sequence ID" value="MBC8537247.1"/>
    <property type="molecule type" value="Genomic_DNA"/>
</dbReference>
<keyword evidence="1" id="KW-0732">Signal</keyword>